<protein>
    <submittedName>
        <fullName evidence="1">Nucleotidyltransferase domain-containing protein</fullName>
    </submittedName>
</protein>
<keyword evidence="2" id="KW-1185">Reference proteome</keyword>
<comment type="caution">
    <text evidence="1">The sequence shown here is derived from an EMBL/GenBank/DDBJ whole genome shotgun (WGS) entry which is preliminary data.</text>
</comment>
<sequence>MIDAPNPPLDPWEPLPPAEAAALFGRLTVPGWVAGGIAIEMAVGRPLRSHGDLDVRLPPRGRSAVRHALRGWEPWAADPPGRLRPRPPA</sequence>
<reference evidence="2" key="1">
    <citation type="journal article" date="2019" name="Int. J. Syst. Evol. Microbiol.">
        <title>The Global Catalogue of Microorganisms (GCM) 10K type strain sequencing project: providing services to taxonomists for standard genome sequencing and annotation.</title>
        <authorList>
            <consortium name="The Broad Institute Genomics Platform"/>
            <consortium name="The Broad Institute Genome Sequencing Center for Infectious Disease"/>
            <person name="Wu L."/>
            <person name="Ma J."/>
        </authorList>
    </citation>
    <scope>NUCLEOTIDE SEQUENCE [LARGE SCALE GENOMIC DNA]</scope>
    <source>
        <strain evidence="2">XZYJ18</strain>
    </source>
</reference>
<dbReference type="Gene3D" id="3.30.460.40">
    <property type="match status" value="1"/>
</dbReference>
<proteinExistence type="predicted"/>
<name>A0ABV9E1N2_9ACTN</name>
<evidence type="ECO:0000313" key="1">
    <source>
        <dbReference type="EMBL" id="MFC4565064.1"/>
    </source>
</evidence>
<dbReference type="RefSeq" id="WP_378578702.1">
    <property type="nucleotide sequence ID" value="NZ_JBHSFQ010000032.1"/>
</dbReference>
<dbReference type="Pfam" id="PF10706">
    <property type="entry name" value="Aminoglyc_resit"/>
    <property type="match status" value="1"/>
</dbReference>
<dbReference type="InterPro" id="IPR019646">
    <property type="entry name" value="Aminoglyc_AdlTrfase"/>
</dbReference>
<gene>
    <name evidence="1" type="ORF">ACFO4E_24680</name>
</gene>
<evidence type="ECO:0000313" key="2">
    <source>
        <dbReference type="Proteomes" id="UP001595923"/>
    </source>
</evidence>
<organism evidence="1 2">
    <name type="scientific">Nocardiopsis mangrovi</name>
    <dbReference type="NCBI Taxonomy" id="1179818"/>
    <lineage>
        <taxon>Bacteria</taxon>
        <taxon>Bacillati</taxon>
        <taxon>Actinomycetota</taxon>
        <taxon>Actinomycetes</taxon>
        <taxon>Streptosporangiales</taxon>
        <taxon>Nocardiopsidaceae</taxon>
        <taxon>Nocardiopsis</taxon>
    </lineage>
</organism>
<accession>A0ABV9E1N2</accession>
<dbReference type="Proteomes" id="UP001595923">
    <property type="component" value="Unassembled WGS sequence"/>
</dbReference>
<dbReference type="EMBL" id="JBHSFQ010000032">
    <property type="protein sequence ID" value="MFC4565064.1"/>
    <property type="molecule type" value="Genomic_DNA"/>
</dbReference>